<organism evidence="2 3">
    <name type="scientific">Spiroplasma apis B31</name>
    <dbReference type="NCBI Taxonomy" id="1276258"/>
    <lineage>
        <taxon>Bacteria</taxon>
        <taxon>Bacillati</taxon>
        <taxon>Mycoplasmatota</taxon>
        <taxon>Mollicutes</taxon>
        <taxon>Entomoplasmatales</taxon>
        <taxon>Spiroplasmataceae</taxon>
        <taxon>Spiroplasma</taxon>
    </lineage>
</organism>
<sequence length="409" mass="46741">MKHKTLIIITSSFAITFLTFLIISLVLNNKVNISNEIDNIMKFLGDEGKEYFTRVKNNLKNPIDLAYFVFGLEGLPTMIKVHSSLLVFIAVMWSFLLPMLGIILGFLLSISVFLTIIEKIKRQYKYDAIKTVGKYGMYVSFGIFIFIAIVGLITISLLEGQLNQLENVNKIWNSLDKNYFSSNLKNSFTYLTIIRYHFQNGLSSLLGNGINEINNTYNGNVSLNLLQASLVFIVILLPISLSSLIIFSTMWAATFISTRNNGMSKFTGWLGNVRIDSKREFKSMILKNAWFWFLIITYILTMILPGLVHPYKSPTQITIAVLSIVIMPFALTPILVGWIMAINIKRFNYNKLMFNQLIILWTVTTIIQLTIWTLFREEIAAPTWLMTSWPLVLISFSTASVFGFIKWKS</sequence>
<gene>
    <name evidence="2" type="ORF">SAPIS_v1c05410</name>
</gene>
<feature type="transmembrane region" description="Helical" evidence="1">
    <location>
        <begin position="230"/>
        <end position="256"/>
    </location>
</feature>
<keyword evidence="1" id="KW-0812">Transmembrane</keyword>
<dbReference type="HOGENOM" id="CLU_698114_0_0_14"/>
<accession>V5RJU6</accession>
<feature type="transmembrane region" description="Helical" evidence="1">
    <location>
        <begin position="387"/>
        <end position="405"/>
    </location>
</feature>
<feature type="transmembrane region" description="Helical" evidence="1">
    <location>
        <begin position="85"/>
        <end position="114"/>
    </location>
</feature>
<feature type="transmembrane region" description="Helical" evidence="1">
    <location>
        <begin position="289"/>
        <end position="311"/>
    </location>
</feature>
<dbReference type="NCBIfam" id="NF033571">
    <property type="entry name" value="motil_scm1_spiro"/>
    <property type="match status" value="1"/>
</dbReference>
<keyword evidence="1" id="KW-0472">Membrane</keyword>
<name>V5RJU6_SPIAP</name>
<evidence type="ECO:0000313" key="3">
    <source>
        <dbReference type="Proteomes" id="UP000018550"/>
    </source>
</evidence>
<dbReference type="PATRIC" id="fig|1276258.3.peg.548"/>
<dbReference type="KEGG" id="sapi:SAPIS_v1c05410"/>
<feature type="transmembrane region" description="Helical" evidence="1">
    <location>
        <begin position="7"/>
        <end position="27"/>
    </location>
</feature>
<dbReference type="RefSeq" id="WP_023789420.1">
    <property type="nucleotide sequence ID" value="NC_022998.1"/>
</dbReference>
<feature type="transmembrane region" description="Helical" evidence="1">
    <location>
        <begin position="135"/>
        <end position="158"/>
    </location>
</feature>
<evidence type="ECO:0000313" key="2">
    <source>
        <dbReference type="EMBL" id="AHB36386.1"/>
    </source>
</evidence>
<keyword evidence="3" id="KW-1185">Reference proteome</keyword>
<evidence type="ECO:0000256" key="1">
    <source>
        <dbReference type="SAM" id="Phobius"/>
    </source>
</evidence>
<keyword evidence="1" id="KW-1133">Transmembrane helix</keyword>
<dbReference type="Proteomes" id="UP000018550">
    <property type="component" value="Chromosome"/>
</dbReference>
<feature type="transmembrane region" description="Helical" evidence="1">
    <location>
        <begin position="352"/>
        <end position="375"/>
    </location>
</feature>
<evidence type="ECO:0008006" key="4">
    <source>
        <dbReference type="Google" id="ProtNLM"/>
    </source>
</evidence>
<dbReference type="STRING" id="1276258.SAPIS_v1c05410"/>
<dbReference type="OrthoDB" id="388821at2"/>
<feature type="transmembrane region" description="Helical" evidence="1">
    <location>
        <begin position="317"/>
        <end position="340"/>
    </location>
</feature>
<dbReference type="EMBL" id="CP006682">
    <property type="protein sequence ID" value="AHB36386.1"/>
    <property type="molecule type" value="Genomic_DNA"/>
</dbReference>
<protein>
    <recommendedName>
        <fullName evidence="4">Motility-associated protein Scm1</fullName>
    </recommendedName>
</protein>
<dbReference type="AlphaFoldDB" id="V5RJU6"/>
<proteinExistence type="predicted"/>
<reference evidence="2 3" key="1">
    <citation type="journal article" date="2014" name="Genome Announc.">
        <title>Complete Genome Sequence of Spiroplasma apis B31T (ATCC 33834), a Bacterium Associated with May Disease of Honeybees (Apis mellifera).</title>
        <authorList>
            <person name="Ku C."/>
            <person name="Lo W.S."/>
            <person name="Chen L.L."/>
            <person name="Kuo C.H."/>
        </authorList>
    </citation>
    <scope>NUCLEOTIDE SEQUENCE [LARGE SCALE GENOMIC DNA]</scope>
    <source>
        <strain evidence="2">B31</strain>
    </source>
</reference>